<proteinExistence type="predicted"/>
<keyword evidence="2" id="KW-1185">Reference proteome</keyword>
<sequence length="196" mass="21538">MVTCDADDESMSVLMKLLPTTDAACASECVADDGADMRCVVSDRMQLRRNQINHCYRDQHQAHRLHHPWRCAHRAERCLSGWPGRVPSCWPERPADVFASGSGAGVCEIDDPDSAVAVRRHVYELRDVCWAVFGEHNVGCQRIAVVYYEPAFAGAYCIVAAAGVVAAVMANADAADRVAIWRDSRRVEMTLSCAVA</sequence>
<evidence type="ECO:0000313" key="1">
    <source>
        <dbReference type="EMBL" id="KNC29320.1"/>
    </source>
</evidence>
<organism evidence="1 2">
    <name type="scientific">Lucilia cuprina</name>
    <name type="common">Green bottle fly</name>
    <name type="synonym">Australian sheep blowfly</name>
    <dbReference type="NCBI Taxonomy" id="7375"/>
    <lineage>
        <taxon>Eukaryota</taxon>
        <taxon>Metazoa</taxon>
        <taxon>Ecdysozoa</taxon>
        <taxon>Arthropoda</taxon>
        <taxon>Hexapoda</taxon>
        <taxon>Insecta</taxon>
        <taxon>Pterygota</taxon>
        <taxon>Neoptera</taxon>
        <taxon>Endopterygota</taxon>
        <taxon>Diptera</taxon>
        <taxon>Brachycera</taxon>
        <taxon>Muscomorpha</taxon>
        <taxon>Oestroidea</taxon>
        <taxon>Calliphoridae</taxon>
        <taxon>Luciliinae</taxon>
        <taxon>Lucilia</taxon>
    </lineage>
</organism>
<name>A0A0L0CAQ8_LUCCU</name>
<dbReference type="EMBL" id="JRES01000678">
    <property type="protein sequence ID" value="KNC29320.1"/>
    <property type="molecule type" value="Genomic_DNA"/>
</dbReference>
<protein>
    <submittedName>
        <fullName evidence="1">Uncharacterized protein</fullName>
    </submittedName>
</protein>
<accession>A0A0L0CAQ8</accession>
<dbReference type="Proteomes" id="UP000037069">
    <property type="component" value="Unassembled WGS sequence"/>
</dbReference>
<reference evidence="1 2" key="1">
    <citation type="journal article" date="2015" name="Nat. Commun.">
        <title>Lucilia cuprina genome unlocks parasitic fly biology to underpin future interventions.</title>
        <authorList>
            <person name="Anstead C.A."/>
            <person name="Korhonen P.K."/>
            <person name="Young N.D."/>
            <person name="Hall R.S."/>
            <person name="Jex A.R."/>
            <person name="Murali S.C."/>
            <person name="Hughes D.S."/>
            <person name="Lee S.F."/>
            <person name="Perry T."/>
            <person name="Stroehlein A.J."/>
            <person name="Ansell B.R."/>
            <person name="Breugelmans B."/>
            <person name="Hofmann A."/>
            <person name="Qu J."/>
            <person name="Dugan S."/>
            <person name="Lee S.L."/>
            <person name="Chao H."/>
            <person name="Dinh H."/>
            <person name="Han Y."/>
            <person name="Doddapaneni H.V."/>
            <person name="Worley K.C."/>
            <person name="Muzny D.M."/>
            <person name="Ioannidis P."/>
            <person name="Waterhouse R.M."/>
            <person name="Zdobnov E.M."/>
            <person name="James P.J."/>
            <person name="Bagnall N.H."/>
            <person name="Kotze A.C."/>
            <person name="Gibbs R.A."/>
            <person name="Richards S."/>
            <person name="Batterham P."/>
            <person name="Gasser R.B."/>
        </authorList>
    </citation>
    <scope>NUCLEOTIDE SEQUENCE [LARGE SCALE GENOMIC DNA]</scope>
    <source>
        <strain evidence="1 2">LS</strain>
        <tissue evidence="1">Full body</tissue>
    </source>
</reference>
<dbReference type="AlphaFoldDB" id="A0A0L0CAQ8"/>
<comment type="caution">
    <text evidence="1">The sequence shown here is derived from an EMBL/GenBank/DDBJ whole genome shotgun (WGS) entry which is preliminary data.</text>
</comment>
<evidence type="ECO:0000313" key="2">
    <source>
        <dbReference type="Proteomes" id="UP000037069"/>
    </source>
</evidence>
<gene>
    <name evidence="1" type="ORF">FF38_02427</name>
</gene>